<dbReference type="RefSeq" id="WP_250937089.1">
    <property type="nucleotide sequence ID" value="NZ_JAMLJK010000001.1"/>
</dbReference>
<reference evidence="9" key="1">
    <citation type="submission" date="2022-11" db="EMBL/GenBank/DDBJ databases">
        <title>Larsenimonas rhizosphaerae sp. nov., isolated from a tidal mudflat.</title>
        <authorList>
            <person name="Lee S.D."/>
            <person name="Kim I.S."/>
        </authorList>
    </citation>
    <scope>NUCLEOTIDE SEQUENCE</scope>
    <source>
        <strain evidence="9">GH2-1</strain>
    </source>
</reference>
<dbReference type="Pfam" id="PF00528">
    <property type="entry name" value="BPD_transp_1"/>
    <property type="match status" value="1"/>
</dbReference>
<organism evidence="9 10">
    <name type="scientific">Larsenimonas rhizosphaerae</name>
    <dbReference type="NCBI Taxonomy" id="2944682"/>
    <lineage>
        <taxon>Bacteria</taxon>
        <taxon>Pseudomonadati</taxon>
        <taxon>Pseudomonadota</taxon>
        <taxon>Gammaproteobacteria</taxon>
        <taxon>Oceanospirillales</taxon>
        <taxon>Halomonadaceae</taxon>
        <taxon>Larsenimonas</taxon>
    </lineage>
</organism>
<dbReference type="CDD" id="cd06261">
    <property type="entry name" value="TM_PBP2"/>
    <property type="match status" value="1"/>
</dbReference>
<feature type="domain" description="ABC transmembrane type-1" evidence="8">
    <location>
        <begin position="56"/>
        <end position="240"/>
    </location>
</feature>
<dbReference type="AlphaFoldDB" id="A0AA41ZG27"/>
<evidence type="ECO:0000256" key="1">
    <source>
        <dbReference type="ARBA" id="ARBA00004651"/>
    </source>
</evidence>
<evidence type="ECO:0000256" key="4">
    <source>
        <dbReference type="ARBA" id="ARBA00022692"/>
    </source>
</evidence>
<dbReference type="InterPro" id="IPR035906">
    <property type="entry name" value="MetI-like_sf"/>
</dbReference>
<dbReference type="EMBL" id="JAPIVE010000001">
    <property type="protein sequence ID" value="MCX2523514.1"/>
    <property type="molecule type" value="Genomic_DNA"/>
</dbReference>
<keyword evidence="4 7" id="KW-0812">Transmembrane</keyword>
<keyword evidence="10" id="KW-1185">Reference proteome</keyword>
<feature type="transmembrane region" description="Helical" evidence="7">
    <location>
        <begin position="126"/>
        <end position="145"/>
    </location>
</feature>
<evidence type="ECO:0000313" key="10">
    <source>
        <dbReference type="Proteomes" id="UP001165678"/>
    </source>
</evidence>
<feature type="transmembrane region" description="Helical" evidence="7">
    <location>
        <begin position="98"/>
        <end position="120"/>
    </location>
</feature>
<keyword evidence="5 7" id="KW-1133">Transmembrane helix</keyword>
<comment type="similarity">
    <text evidence="7">Belongs to the binding-protein-dependent transport system permease family.</text>
</comment>
<keyword evidence="3" id="KW-1003">Cell membrane</keyword>
<feature type="transmembrane region" description="Helical" evidence="7">
    <location>
        <begin position="67"/>
        <end position="91"/>
    </location>
</feature>
<proteinExistence type="inferred from homology"/>
<evidence type="ECO:0000259" key="8">
    <source>
        <dbReference type="PROSITE" id="PS50928"/>
    </source>
</evidence>
<evidence type="ECO:0000256" key="2">
    <source>
        <dbReference type="ARBA" id="ARBA00022448"/>
    </source>
</evidence>
<dbReference type="Gene3D" id="1.10.3720.10">
    <property type="entry name" value="MetI-like"/>
    <property type="match status" value="1"/>
</dbReference>
<evidence type="ECO:0000313" key="9">
    <source>
        <dbReference type="EMBL" id="MCX2523514.1"/>
    </source>
</evidence>
<evidence type="ECO:0000256" key="7">
    <source>
        <dbReference type="RuleBase" id="RU363032"/>
    </source>
</evidence>
<keyword evidence="2 7" id="KW-0813">Transport</keyword>
<dbReference type="GO" id="GO:0005886">
    <property type="term" value="C:plasma membrane"/>
    <property type="evidence" value="ECO:0007669"/>
    <property type="project" value="UniProtKB-SubCell"/>
</dbReference>
<gene>
    <name evidence="9" type="ORF">OQ287_04610</name>
</gene>
<evidence type="ECO:0000256" key="6">
    <source>
        <dbReference type="ARBA" id="ARBA00023136"/>
    </source>
</evidence>
<dbReference type="GO" id="GO:0055085">
    <property type="term" value="P:transmembrane transport"/>
    <property type="evidence" value="ECO:0007669"/>
    <property type="project" value="InterPro"/>
</dbReference>
<feature type="transmembrane region" description="Helical" evidence="7">
    <location>
        <begin position="221"/>
        <end position="240"/>
    </location>
</feature>
<name>A0AA41ZG27_9GAMM</name>
<dbReference type="PANTHER" id="PTHR30151:SF20">
    <property type="entry name" value="ABC TRANSPORTER PERMEASE PROTEIN HI_0355-RELATED"/>
    <property type="match status" value="1"/>
</dbReference>
<comment type="subcellular location">
    <subcellularLocation>
        <location evidence="1 7">Cell membrane</location>
        <topology evidence="1 7">Multi-pass membrane protein</topology>
    </subcellularLocation>
</comment>
<protein>
    <submittedName>
        <fullName evidence="9">ABC transporter permease</fullName>
    </submittedName>
</protein>
<dbReference type="Proteomes" id="UP001165678">
    <property type="component" value="Unassembled WGS sequence"/>
</dbReference>
<sequence>MTALATGSRKLIALALTLTVLIIAWQAIVSLADLPRYILPGPLSVIQALERFAPLLITHGLYTALEILLGFVGGVLLGILTALLLAAFLPVRRILLPLLLASQTIPIFAIAPLLMLWLGYGLLSKVVMAMLIIYFPVASTCFDGLRHTPAAWLDMATTLGATRRQRLFRIQLPAALPSLCSGLRMAATAAPIGAVIGEWVGSSQGLGYLMLQANGRMQTDLMFAALFMLIIIAVGLYQLVDWLSRWLVPWQQRTTTL</sequence>
<dbReference type="SUPFAM" id="SSF161098">
    <property type="entry name" value="MetI-like"/>
    <property type="match status" value="1"/>
</dbReference>
<evidence type="ECO:0000256" key="3">
    <source>
        <dbReference type="ARBA" id="ARBA00022475"/>
    </source>
</evidence>
<keyword evidence="6 7" id="KW-0472">Membrane</keyword>
<accession>A0AA41ZG27</accession>
<dbReference type="PANTHER" id="PTHR30151">
    <property type="entry name" value="ALKANE SULFONATE ABC TRANSPORTER-RELATED, MEMBRANE SUBUNIT"/>
    <property type="match status" value="1"/>
</dbReference>
<dbReference type="InterPro" id="IPR000515">
    <property type="entry name" value="MetI-like"/>
</dbReference>
<evidence type="ECO:0000256" key="5">
    <source>
        <dbReference type="ARBA" id="ARBA00022989"/>
    </source>
</evidence>
<dbReference type="PROSITE" id="PS50928">
    <property type="entry name" value="ABC_TM1"/>
    <property type="match status" value="1"/>
</dbReference>
<comment type="caution">
    <text evidence="9">The sequence shown here is derived from an EMBL/GenBank/DDBJ whole genome shotgun (WGS) entry which is preliminary data.</text>
</comment>